<dbReference type="AlphaFoldDB" id="A0A418N2W1"/>
<evidence type="ECO:0000313" key="9">
    <source>
        <dbReference type="EMBL" id="TXJ99454.1"/>
    </source>
</evidence>
<evidence type="ECO:0000313" key="8">
    <source>
        <dbReference type="EMBL" id="RIV67629.1"/>
    </source>
</evidence>
<evidence type="ECO:0000256" key="2">
    <source>
        <dbReference type="ARBA" id="ARBA00022448"/>
    </source>
</evidence>
<keyword evidence="3 6" id="KW-0812">Transmembrane</keyword>
<dbReference type="GO" id="GO:0015385">
    <property type="term" value="F:sodium:proton antiporter activity"/>
    <property type="evidence" value="ECO:0007669"/>
    <property type="project" value="TreeGrafter"/>
</dbReference>
<feature type="transmembrane region" description="Helical" evidence="6">
    <location>
        <begin position="353"/>
        <end position="378"/>
    </location>
</feature>
<dbReference type="InterPro" id="IPR020846">
    <property type="entry name" value="MFS_dom"/>
</dbReference>
<feature type="transmembrane region" description="Helical" evidence="6">
    <location>
        <begin position="384"/>
        <end position="405"/>
    </location>
</feature>
<dbReference type="PANTHER" id="PTHR23502">
    <property type="entry name" value="MAJOR FACILITATOR SUPERFAMILY"/>
    <property type="match status" value="1"/>
</dbReference>
<comment type="subcellular location">
    <subcellularLocation>
        <location evidence="1">Membrane</location>
        <topology evidence="1">Multi-pass membrane protein</topology>
    </subcellularLocation>
</comment>
<sequence>MPSKLNVLNTRSYTDVKRLPSKYKKKATIISFLMIPLSGFVTDIYAPSMPTMATELHQSESSIQLTLTLFLLSYAIVQFFAGSIMDSYGRYRITILALCLFILSNIVIAVSTSIEPIYAMRVLQGVAIGCIGVSKRSFFVDVHDGEARKNYLSIMSIVWSIAPIIAPFIGGYLQHYFNWQASFYVLAGYATLLLILELFFSGETVREFRPFNRATIIKDYGIMLRTPMFVFGVICSGLCYGTIMVFNLSGAFIIEHGMGFPPLVAGYASLAMGIAWLSGGFIGKALINKPFIPKLRVASLLGIGVTLLMIFSANGLENIYTMLFFAFLVHVGVGFIFNNYFAYCIGRFPKMAGISGGFIGGSAFFLTSISSYAIVGAVHPSSQIGLGISYLSLGLLILIIVQFLIKPEKVISE</sequence>
<feature type="transmembrane region" description="Helical" evidence="6">
    <location>
        <begin position="27"/>
        <end position="46"/>
    </location>
</feature>
<dbReference type="SUPFAM" id="SSF103473">
    <property type="entry name" value="MFS general substrate transporter"/>
    <property type="match status" value="1"/>
</dbReference>
<evidence type="ECO:0000313" key="10">
    <source>
        <dbReference type="Proteomes" id="UP000284189"/>
    </source>
</evidence>
<feature type="domain" description="Major facilitator superfamily (MFS) profile" evidence="7">
    <location>
        <begin position="27"/>
        <end position="409"/>
    </location>
</feature>
<dbReference type="GO" id="GO:0005886">
    <property type="term" value="C:plasma membrane"/>
    <property type="evidence" value="ECO:0007669"/>
    <property type="project" value="TreeGrafter"/>
</dbReference>
<reference evidence="8 10" key="1">
    <citation type="submission" date="2018-08" db="EMBL/GenBank/DDBJ databases">
        <title>Proposal of Muricauda 72 sp.nov. and Muricauda NH166 sp.nov., isolated from seawater.</title>
        <authorList>
            <person name="Cheng H."/>
            <person name="Wu Y.-H."/>
            <person name="Guo L.-L."/>
            <person name="Xu X.-W."/>
        </authorList>
    </citation>
    <scope>NUCLEOTIDE SEQUENCE [LARGE SCALE GENOMIC DNA]</scope>
    <source>
        <strain evidence="8 10">NH166</strain>
    </source>
</reference>
<name>A0A418N2W1_9FLAO</name>
<proteinExistence type="predicted"/>
<dbReference type="EMBL" id="QXFJ01000031">
    <property type="protein sequence ID" value="RIV67629.1"/>
    <property type="molecule type" value="Genomic_DNA"/>
</dbReference>
<dbReference type="Pfam" id="PF07690">
    <property type="entry name" value="MFS_1"/>
    <property type="match status" value="1"/>
</dbReference>
<feature type="transmembrane region" description="Helical" evidence="6">
    <location>
        <begin position="151"/>
        <end position="169"/>
    </location>
</feature>
<evidence type="ECO:0000313" key="11">
    <source>
        <dbReference type="Proteomes" id="UP000321528"/>
    </source>
</evidence>
<dbReference type="EMBL" id="VNWL01000030">
    <property type="protein sequence ID" value="TXJ99454.1"/>
    <property type="molecule type" value="Genomic_DNA"/>
</dbReference>
<keyword evidence="4 6" id="KW-1133">Transmembrane helix</keyword>
<feature type="transmembrane region" description="Helical" evidence="6">
    <location>
        <begin position="295"/>
        <end position="313"/>
    </location>
</feature>
<keyword evidence="5 6" id="KW-0472">Membrane</keyword>
<comment type="caution">
    <text evidence="8">The sequence shown here is derived from an EMBL/GenBank/DDBJ whole genome shotgun (WGS) entry which is preliminary data.</text>
</comment>
<dbReference type="PROSITE" id="PS50850">
    <property type="entry name" value="MFS"/>
    <property type="match status" value="1"/>
</dbReference>
<feature type="transmembrane region" description="Helical" evidence="6">
    <location>
        <begin position="61"/>
        <end position="81"/>
    </location>
</feature>
<evidence type="ECO:0000256" key="5">
    <source>
        <dbReference type="ARBA" id="ARBA00023136"/>
    </source>
</evidence>
<dbReference type="Gene3D" id="1.20.1720.10">
    <property type="entry name" value="Multidrug resistance protein D"/>
    <property type="match status" value="1"/>
</dbReference>
<evidence type="ECO:0000256" key="1">
    <source>
        <dbReference type="ARBA" id="ARBA00004141"/>
    </source>
</evidence>
<accession>A0A418N2W1</accession>
<organism evidence="8 10">
    <name type="scientific">Flagellimonas aequoris</name>
    <dbReference type="NCBI Taxonomy" id="2306997"/>
    <lineage>
        <taxon>Bacteria</taxon>
        <taxon>Pseudomonadati</taxon>
        <taxon>Bacteroidota</taxon>
        <taxon>Flavobacteriia</taxon>
        <taxon>Flavobacteriales</taxon>
        <taxon>Flavobacteriaceae</taxon>
        <taxon>Flagellimonas</taxon>
    </lineage>
</organism>
<keyword evidence="11" id="KW-1185">Reference proteome</keyword>
<dbReference type="PANTHER" id="PTHR23502:SF132">
    <property type="entry name" value="POLYAMINE TRANSPORTER 2-RELATED"/>
    <property type="match status" value="1"/>
</dbReference>
<dbReference type="Proteomes" id="UP000321528">
    <property type="component" value="Unassembled WGS sequence"/>
</dbReference>
<feature type="transmembrane region" description="Helical" evidence="6">
    <location>
        <begin position="181"/>
        <end position="200"/>
    </location>
</feature>
<dbReference type="Proteomes" id="UP000284189">
    <property type="component" value="Unassembled WGS sequence"/>
</dbReference>
<dbReference type="GO" id="GO:1990961">
    <property type="term" value="P:xenobiotic detoxification by transmembrane export across the plasma membrane"/>
    <property type="evidence" value="ECO:0007669"/>
    <property type="project" value="TreeGrafter"/>
</dbReference>
<feature type="transmembrane region" description="Helical" evidence="6">
    <location>
        <begin position="118"/>
        <end position="139"/>
    </location>
</feature>
<dbReference type="RefSeq" id="WP_119642148.1">
    <property type="nucleotide sequence ID" value="NZ_QXFJ01000031.1"/>
</dbReference>
<evidence type="ECO:0000259" key="7">
    <source>
        <dbReference type="PROSITE" id="PS50850"/>
    </source>
</evidence>
<feature type="transmembrane region" description="Helical" evidence="6">
    <location>
        <begin position="260"/>
        <end position="283"/>
    </location>
</feature>
<feature type="transmembrane region" description="Helical" evidence="6">
    <location>
        <begin position="228"/>
        <end position="254"/>
    </location>
</feature>
<gene>
    <name evidence="8" type="ORF">D2U88_19070</name>
    <name evidence="9" type="ORF">FQ019_18850</name>
</gene>
<dbReference type="InterPro" id="IPR011701">
    <property type="entry name" value="MFS"/>
</dbReference>
<evidence type="ECO:0000256" key="4">
    <source>
        <dbReference type="ARBA" id="ARBA00022989"/>
    </source>
</evidence>
<keyword evidence="2" id="KW-0813">Transport</keyword>
<dbReference type="InterPro" id="IPR036259">
    <property type="entry name" value="MFS_trans_sf"/>
</dbReference>
<reference evidence="9 11" key="2">
    <citation type="submission" date="2019-07" db="EMBL/GenBank/DDBJ databases">
        <title>Draft genome of two Muricauda strains isolated from deep sea.</title>
        <authorList>
            <person name="Sun C."/>
        </authorList>
    </citation>
    <scope>NUCLEOTIDE SEQUENCE [LARGE SCALE GENOMIC DNA]</scope>
    <source>
        <strain evidence="9 11">NH166</strain>
    </source>
</reference>
<evidence type="ECO:0000256" key="6">
    <source>
        <dbReference type="SAM" id="Phobius"/>
    </source>
</evidence>
<feature type="transmembrane region" description="Helical" evidence="6">
    <location>
        <begin position="319"/>
        <end position="341"/>
    </location>
</feature>
<evidence type="ECO:0000256" key="3">
    <source>
        <dbReference type="ARBA" id="ARBA00022692"/>
    </source>
</evidence>
<dbReference type="OrthoDB" id="9814303at2"/>
<feature type="transmembrane region" description="Helical" evidence="6">
    <location>
        <begin position="93"/>
        <end position="112"/>
    </location>
</feature>
<protein>
    <submittedName>
        <fullName evidence="8 9">MFS transporter</fullName>
    </submittedName>
</protein>